<dbReference type="AlphaFoldDB" id="A0AAE0YTN9"/>
<gene>
    <name evidence="2" type="ORF">RRG08_038806</name>
</gene>
<sequence length="130" mass="14509">MPLLDCQTKRLDGISPSREDTNRVKSRRFSREILMDVMSKPSEFTPAPPGGHTSAACLGAMEREPSASHRDVKTRDCAGLQRLVAGSLPPAGSRIVFSCRNLQFRTVRVSLWRVPNTEKLRTMSRPRTVS</sequence>
<comment type="caution">
    <text evidence="2">The sequence shown here is derived from an EMBL/GenBank/DDBJ whole genome shotgun (WGS) entry which is preliminary data.</text>
</comment>
<dbReference type="EMBL" id="JAWDGP010005524">
    <property type="protein sequence ID" value="KAK3756311.1"/>
    <property type="molecule type" value="Genomic_DNA"/>
</dbReference>
<reference evidence="2" key="1">
    <citation type="journal article" date="2023" name="G3 (Bethesda)">
        <title>A reference genome for the long-term kleptoplast-retaining sea slug Elysia crispata morphotype clarki.</title>
        <authorList>
            <person name="Eastman K.E."/>
            <person name="Pendleton A.L."/>
            <person name="Shaikh M.A."/>
            <person name="Suttiyut T."/>
            <person name="Ogas R."/>
            <person name="Tomko P."/>
            <person name="Gavelis G."/>
            <person name="Widhalm J.R."/>
            <person name="Wisecaver J.H."/>
        </authorList>
    </citation>
    <scope>NUCLEOTIDE SEQUENCE</scope>
    <source>
        <strain evidence="2">ECLA1</strain>
    </source>
</reference>
<feature type="compositionally biased region" description="Basic and acidic residues" evidence="1">
    <location>
        <begin position="7"/>
        <end position="25"/>
    </location>
</feature>
<evidence type="ECO:0000256" key="1">
    <source>
        <dbReference type="SAM" id="MobiDB-lite"/>
    </source>
</evidence>
<feature type="region of interest" description="Disordered" evidence="1">
    <location>
        <begin position="1"/>
        <end position="25"/>
    </location>
</feature>
<evidence type="ECO:0000313" key="3">
    <source>
        <dbReference type="Proteomes" id="UP001283361"/>
    </source>
</evidence>
<protein>
    <submittedName>
        <fullName evidence="2">Uncharacterized protein</fullName>
    </submittedName>
</protein>
<dbReference type="Proteomes" id="UP001283361">
    <property type="component" value="Unassembled WGS sequence"/>
</dbReference>
<organism evidence="2 3">
    <name type="scientific">Elysia crispata</name>
    <name type="common">lettuce slug</name>
    <dbReference type="NCBI Taxonomy" id="231223"/>
    <lineage>
        <taxon>Eukaryota</taxon>
        <taxon>Metazoa</taxon>
        <taxon>Spiralia</taxon>
        <taxon>Lophotrochozoa</taxon>
        <taxon>Mollusca</taxon>
        <taxon>Gastropoda</taxon>
        <taxon>Heterobranchia</taxon>
        <taxon>Euthyneura</taxon>
        <taxon>Panpulmonata</taxon>
        <taxon>Sacoglossa</taxon>
        <taxon>Placobranchoidea</taxon>
        <taxon>Plakobranchidae</taxon>
        <taxon>Elysia</taxon>
    </lineage>
</organism>
<accession>A0AAE0YTN9</accession>
<keyword evidence="3" id="KW-1185">Reference proteome</keyword>
<name>A0AAE0YTN9_9GAST</name>
<proteinExistence type="predicted"/>
<evidence type="ECO:0000313" key="2">
    <source>
        <dbReference type="EMBL" id="KAK3756311.1"/>
    </source>
</evidence>